<accession>A0AAD6VTU0</accession>
<reference evidence="1" key="1">
    <citation type="submission" date="2023-03" db="EMBL/GenBank/DDBJ databases">
        <title>Massive genome expansion in bonnet fungi (Mycena s.s.) driven by repeated elements and novel gene families across ecological guilds.</title>
        <authorList>
            <consortium name="Lawrence Berkeley National Laboratory"/>
            <person name="Harder C.B."/>
            <person name="Miyauchi S."/>
            <person name="Viragh M."/>
            <person name="Kuo A."/>
            <person name="Thoen E."/>
            <person name="Andreopoulos B."/>
            <person name="Lu D."/>
            <person name="Skrede I."/>
            <person name="Drula E."/>
            <person name="Henrissat B."/>
            <person name="Morin E."/>
            <person name="Kohler A."/>
            <person name="Barry K."/>
            <person name="LaButti K."/>
            <person name="Morin E."/>
            <person name="Salamov A."/>
            <person name="Lipzen A."/>
            <person name="Mereny Z."/>
            <person name="Hegedus B."/>
            <person name="Baldrian P."/>
            <person name="Stursova M."/>
            <person name="Weitz H."/>
            <person name="Taylor A."/>
            <person name="Grigoriev I.V."/>
            <person name="Nagy L.G."/>
            <person name="Martin F."/>
            <person name="Kauserud H."/>
        </authorList>
    </citation>
    <scope>NUCLEOTIDE SEQUENCE</scope>
    <source>
        <strain evidence="1">9144</strain>
    </source>
</reference>
<dbReference type="Proteomes" id="UP001219525">
    <property type="component" value="Unassembled WGS sequence"/>
</dbReference>
<gene>
    <name evidence="1" type="ORF">GGX14DRAFT_389555</name>
</gene>
<keyword evidence="2" id="KW-1185">Reference proteome</keyword>
<dbReference type="AlphaFoldDB" id="A0AAD6VTU0"/>
<dbReference type="EMBL" id="JARJCW010000010">
    <property type="protein sequence ID" value="KAJ7220188.1"/>
    <property type="molecule type" value="Genomic_DNA"/>
</dbReference>
<sequence length="250" mass="28183">MFAKILKASPKRTILSCAITLYGTTNQGRIPQGYARASGDRNSSEHREIYNICNDEDNPHLNKCRPVDKTQEKSPSHEIVVSFEPGHTTSQLEHAVKPNDAITAIPTILCTSTADALSTHRRQCSRCSNHASPTHRVLVVMRTWYRVNVTRTSSSRAARGKRENGIARLMCGATDHYIIFFETRPTHSVELHPDEGESWITTGAHQRAVIAGCVAYGTVETGTRIKYRHHINRSSHGEKRRWRQRIDSED</sequence>
<evidence type="ECO:0000313" key="1">
    <source>
        <dbReference type="EMBL" id="KAJ7220188.1"/>
    </source>
</evidence>
<proteinExistence type="predicted"/>
<protein>
    <submittedName>
        <fullName evidence="1">Uncharacterized protein</fullName>
    </submittedName>
</protein>
<organism evidence="1 2">
    <name type="scientific">Mycena pura</name>
    <dbReference type="NCBI Taxonomy" id="153505"/>
    <lineage>
        <taxon>Eukaryota</taxon>
        <taxon>Fungi</taxon>
        <taxon>Dikarya</taxon>
        <taxon>Basidiomycota</taxon>
        <taxon>Agaricomycotina</taxon>
        <taxon>Agaricomycetes</taxon>
        <taxon>Agaricomycetidae</taxon>
        <taxon>Agaricales</taxon>
        <taxon>Marasmiineae</taxon>
        <taxon>Mycenaceae</taxon>
        <taxon>Mycena</taxon>
    </lineage>
</organism>
<evidence type="ECO:0000313" key="2">
    <source>
        <dbReference type="Proteomes" id="UP001219525"/>
    </source>
</evidence>
<comment type="caution">
    <text evidence="1">The sequence shown here is derived from an EMBL/GenBank/DDBJ whole genome shotgun (WGS) entry which is preliminary data.</text>
</comment>
<name>A0AAD6VTU0_9AGAR</name>